<feature type="region of interest" description="Disordered" evidence="1">
    <location>
        <begin position="1414"/>
        <end position="1499"/>
    </location>
</feature>
<evidence type="ECO:0000313" key="4">
    <source>
        <dbReference type="EMBL" id="KAF8765144.1"/>
    </source>
</evidence>
<organism evidence="4 5">
    <name type="scientific">Argiope bruennichi</name>
    <name type="common">Wasp spider</name>
    <name type="synonym">Aranea bruennichi</name>
    <dbReference type="NCBI Taxonomy" id="94029"/>
    <lineage>
        <taxon>Eukaryota</taxon>
        <taxon>Metazoa</taxon>
        <taxon>Ecdysozoa</taxon>
        <taxon>Arthropoda</taxon>
        <taxon>Chelicerata</taxon>
        <taxon>Arachnida</taxon>
        <taxon>Araneae</taxon>
        <taxon>Araneomorphae</taxon>
        <taxon>Entelegynae</taxon>
        <taxon>Araneoidea</taxon>
        <taxon>Araneidae</taxon>
        <taxon>Argiope</taxon>
    </lineage>
</organism>
<dbReference type="Pfam" id="PF02174">
    <property type="entry name" value="IRS"/>
    <property type="match status" value="1"/>
</dbReference>
<feature type="region of interest" description="Disordered" evidence="1">
    <location>
        <begin position="612"/>
        <end position="639"/>
    </location>
</feature>
<feature type="compositionally biased region" description="Polar residues" evidence="1">
    <location>
        <begin position="370"/>
        <end position="411"/>
    </location>
</feature>
<feature type="compositionally biased region" description="Low complexity" evidence="1">
    <location>
        <begin position="1436"/>
        <end position="1467"/>
    </location>
</feature>
<feature type="compositionally biased region" description="Polar residues" evidence="1">
    <location>
        <begin position="612"/>
        <end position="624"/>
    </location>
</feature>
<proteinExistence type="predicted"/>
<feature type="compositionally biased region" description="Low complexity" evidence="1">
    <location>
        <begin position="1079"/>
        <end position="1095"/>
    </location>
</feature>
<dbReference type="InterPro" id="IPR011993">
    <property type="entry name" value="PH-like_dom_sf"/>
</dbReference>
<feature type="region of interest" description="Disordered" evidence="1">
    <location>
        <begin position="1284"/>
        <end position="1305"/>
    </location>
</feature>
<dbReference type="Proteomes" id="UP000807504">
    <property type="component" value="Unassembled WGS sequence"/>
</dbReference>
<keyword evidence="5" id="KW-1185">Reference proteome</keyword>
<dbReference type="PANTHER" id="PTHR21636">
    <property type="entry name" value="PROTEIN DOK-7"/>
    <property type="match status" value="1"/>
</dbReference>
<feature type="region of interest" description="Disordered" evidence="1">
    <location>
        <begin position="876"/>
        <end position="896"/>
    </location>
</feature>
<dbReference type="InterPro" id="IPR002404">
    <property type="entry name" value="IRS_PTB"/>
</dbReference>
<evidence type="ECO:0000259" key="3">
    <source>
        <dbReference type="PROSITE" id="PS51064"/>
    </source>
</evidence>
<feature type="compositionally biased region" description="Basic and acidic residues" evidence="1">
    <location>
        <begin position="1231"/>
        <end position="1244"/>
    </location>
</feature>
<name>A0A8T0E7G2_ARGBR</name>
<dbReference type="SMART" id="SM01244">
    <property type="entry name" value="IRS"/>
    <property type="match status" value="1"/>
</dbReference>
<dbReference type="EMBL" id="JABXBU010002231">
    <property type="protein sequence ID" value="KAF8765144.1"/>
    <property type="molecule type" value="Genomic_DNA"/>
</dbReference>
<sequence length="1499" mass="165128">MSCVMGDPKTVLEGSVKYRDKKKWKSRWAVVSKLSPVADCLHIQLYRDSKERCKNGPTKASLSLEDFLGLETGFTLDKESNTLAIICSELVVVLAFDNRELLIQWQVKIRANLVEEQQFLVQIAHVPPKSKLPCGPCRLHLQDYTFCLVSGVPPRLLGTWPIKELRRFGVVEGKFCFEGGSLCGKGEGLHVLHTNQCEELSQAMDLASKGKLQGKRKTLSRKNSMLETSTRMPLHKRCHLDSSKGSDHPTMSSGSEGSTCDACSEILRPSDDMMYSSSACSMKASSCRIHYRWPSCLSRWGQSSTTTASDVDSVDTVSIILSDFQGAPHSATMSKANGHGQSLSCLCDSQGTWPFNQCSKCGRQFYSRGSLQNSKGKTSPSPENTGNDDTSGFSPQWTMDSLIGSTNCNQQSKKDPAYQMMNPPSDRASLCSHASHSSSASASSESEYSVPKNFMDTLYDRPKNMQHAFNGFANCKPTETRRASTTEPPVPCQGPTDTCIVCPCHEPIKDWMTTSMSPSQEKLAGHQECACWNKLSMSVRSEVDIRMINGRKSASANASPNSSPKKTKYNTGASTLRTMNNGVLDCDFTCTCGKGDPYANYAIPRSSAVVSKDSTLAPGQSNGSKDTKTHVPDPTEDYDVPKKFTDMMSNCDMTQKNSAMKSINNGPSCSCMSACKIVQNIELFKMASKHSYNHKHGPLNPNTNDPLQMCACQRVMLWAGSLVPCLGPQSATLDTGWHCTKSLATDGANCSRTWMNHTTAVCSEPHRTTEVVMKNGKLKHVLRESSCDTTNAQTVRNPLRPRASTVSYSFSNKHSDTSYTNYANIEFPSNKFEDKSLKASDDSLSLNYANIEFAETLPLYENSNLVLSRLETDDKKEAVVPNKPPLPPRCHMNASKKFSDSMDKDEKCKCKQVSSNPNRSPKKIIDKQINGSAYEMMCYEKAPTHSQSDEDYLMMQPLCIKEDKASPSKQILEKPDSTTSNTTVSVQNDEPETEIRENLPLRPFMPYSYPIAENTNSGVPEGISGDTMSRKNQLISEDLHIRAMRSNSLSELKKKVLMRKRSSSVDGKNNGYQSKDSGVESVPASPVSSPKPSVSRKNSLFSKLNLRSKEKSMSTNEIDLPLPLPNGQPCVLNSIHKNGHHRSADCLKPNEDFTNSDEDLNSDSSDFVLQKESYLVSSMKRSSSVPCRAGMPTVSISSPVRTNETIMELNDLNKETSQNVPEGTDDSQEPVQRKYSLDSHERSKQRVSNRARSNCDNIYSQECLDESDTVMEMQAGVLRRNHLHTSDRGSATDNCRSNTSSCSSSDISDYMESLSFISRSSSSSSGSTSSADYMRSEELHAYMLRQIPRPPPKNAVPGSNNIMIPAIHQNRQGSADMNGSDVANRSAKYRCLNDHYDSSSVGTSSGGSFQENYCHGKDEPQVRPCTSIRCNRDSRSSTSSTSSLSTSPSVTDYSSSTSSSPPCQTSLPPKPPFTKRKPEVKPDESAFAYPCAERDPKTK</sequence>
<dbReference type="PROSITE" id="PS50003">
    <property type="entry name" value="PH_DOMAIN"/>
    <property type="match status" value="1"/>
</dbReference>
<dbReference type="SUPFAM" id="SSF50729">
    <property type="entry name" value="PH domain-like"/>
    <property type="match status" value="2"/>
</dbReference>
<gene>
    <name evidence="4" type="ORF">HNY73_023135</name>
</gene>
<dbReference type="GO" id="GO:0007528">
    <property type="term" value="P:neuromuscular junction development"/>
    <property type="evidence" value="ECO:0007669"/>
    <property type="project" value="TreeGrafter"/>
</dbReference>
<feature type="domain" description="IRS-type PTB" evidence="3">
    <location>
        <begin position="113"/>
        <end position="218"/>
    </location>
</feature>
<feature type="compositionally biased region" description="Basic and acidic residues" evidence="1">
    <location>
        <begin position="966"/>
        <end position="976"/>
    </location>
</feature>
<evidence type="ECO:0000256" key="1">
    <source>
        <dbReference type="SAM" id="MobiDB-lite"/>
    </source>
</evidence>
<reference evidence="4" key="2">
    <citation type="submission" date="2020-06" db="EMBL/GenBank/DDBJ databases">
        <authorList>
            <person name="Sheffer M."/>
        </authorList>
    </citation>
    <scope>NUCLEOTIDE SEQUENCE</scope>
</reference>
<dbReference type="InterPro" id="IPR037746">
    <property type="entry name" value="Dok-7"/>
</dbReference>
<reference evidence="4" key="1">
    <citation type="journal article" date="2020" name="bioRxiv">
        <title>Chromosome-level reference genome of the European wasp spider Argiope bruennichi: a resource for studies on range expansion and evolutionary adaptation.</title>
        <authorList>
            <person name="Sheffer M.M."/>
            <person name="Hoppe A."/>
            <person name="Krehenwinkel H."/>
            <person name="Uhl G."/>
            <person name="Kuss A.W."/>
            <person name="Jensen L."/>
            <person name="Jensen C."/>
            <person name="Gillespie R.G."/>
            <person name="Hoff K.J."/>
            <person name="Prost S."/>
        </authorList>
    </citation>
    <scope>NUCLEOTIDE SEQUENCE</scope>
</reference>
<dbReference type="GO" id="GO:0019901">
    <property type="term" value="F:protein kinase binding"/>
    <property type="evidence" value="ECO:0007669"/>
    <property type="project" value="InterPro"/>
</dbReference>
<feature type="region of interest" description="Disordered" evidence="1">
    <location>
        <begin position="966"/>
        <end position="993"/>
    </location>
</feature>
<feature type="region of interest" description="Disordered" evidence="1">
    <location>
        <begin position="370"/>
        <end position="447"/>
    </location>
</feature>
<feature type="region of interest" description="Disordered" evidence="1">
    <location>
        <begin position="1058"/>
        <end position="1120"/>
    </location>
</feature>
<comment type="caution">
    <text evidence="4">The sequence shown here is derived from an EMBL/GenBank/DDBJ whole genome shotgun (WGS) entry which is preliminary data.</text>
</comment>
<dbReference type="PROSITE" id="PS51064">
    <property type="entry name" value="IRS_PTB"/>
    <property type="match status" value="1"/>
</dbReference>
<feature type="compositionally biased region" description="Polar residues" evidence="1">
    <location>
        <begin position="1064"/>
        <end position="1076"/>
    </location>
</feature>
<dbReference type="PANTHER" id="PTHR21636:SF2">
    <property type="entry name" value="PROTEIN DOK-7"/>
    <property type="match status" value="1"/>
</dbReference>
<feature type="region of interest" description="Disordered" evidence="1">
    <location>
        <begin position="1212"/>
        <end position="1249"/>
    </location>
</feature>
<dbReference type="Gene3D" id="2.30.29.30">
    <property type="entry name" value="Pleckstrin-homology domain (PH domain)/Phosphotyrosine-binding domain (PTB)"/>
    <property type="match status" value="2"/>
</dbReference>
<protein>
    <submittedName>
        <fullName evidence="4">Protein Dok-7 like protein</fullName>
    </submittedName>
</protein>
<feature type="compositionally biased region" description="Basic and acidic residues" evidence="1">
    <location>
        <begin position="625"/>
        <end position="639"/>
    </location>
</feature>
<feature type="compositionally biased region" description="Low complexity" evidence="1">
    <location>
        <begin position="977"/>
        <end position="986"/>
    </location>
</feature>
<evidence type="ECO:0000259" key="2">
    <source>
        <dbReference type="PROSITE" id="PS50003"/>
    </source>
</evidence>
<accession>A0A8T0E7G2</accession>
<evidence type="ECO:0000313" key="5">
    <source>
        <dbReference type="Proteomes" id="UP000807504"/>
    </source>
</evidence>
<feature type="compositionally biased region" description="Low complexity" evidence="1">
    <location>
        <begin position="432"/>
        <end position="447"/>
    </location>
</feature>
<dbReference type="InterPro" id="IPR001849">
    <property type="entry name" value="PH_domain"/>
</dbReference>
<feature type="domain" description="PH" evidence="2">
    <location>
        <begin position="9"/>
        <end position="114"/>
    </location>
</feature>